<dbReference type="InterPro" id="IPR024654">
    <property type="entry name" value="Calcineurin-like_PHP_lpxH"/>
</dbReference>
<comment type="caution">
    <text evidence="4">The sequence shown here is derived from an EMBL/GenBank/DDBJ whole genome shotgun (WGS) entry which is preliminary data.</text>
</comment>
<dbReference type="PANTHER" id="PTHR43165">
    <property type="entry name" value="METALLOPHOSPHOESTERASE"/>
    <property type="match status" value="1"/>
</dbReference>
<dbReference type="EMBL" id="MFGA01000022">
    <property type="protein sequence ID" value="OGF20607.1"/>
    <property type="molecule type" value="Genomic_DNA"/>
</dbReference>
<dbReference type="SUPFAM" id="SSF56300">
    <property type="entry name" value="Metallo-dependent phosphatases"/>
    <property type="match status" value="1"/>
</dbReference>
<comment type="similarity">
    <text evidence="1 2">Belongs to the metallophosphoesterase superfamily. YfcE family.</text>
</comment>
<reference evidence="4 5" key="1">
    <citation type="journal article" date="2016" name="Nat. Commun.">
        <title>Thousands of microbial genomes shed light on interconnected biogeochemical processes in an aquifer system.</title>
        <authorList>
            <person name="Anantharaman K."/>
            <person name="Brown C.T."/>
            <person name="Hug L.A."/>
            <person name="Sharon I."/>
            <person name="Castelle C.J."/>
            <person name="Probst A.J."/>
            <person name="Thomas B.C."/>
            <person name="Singh A."/>
            <person name="Wilkins M.J."/>
            <person name="Karaoz U."/>
            <person name="Brodie E.L."/>
            <person name="Williams K.H."/>
            <person name="Hubbard S.S."/>
            <person name="Banfield J.F."/>
        </authorList>
    </citation>
    <scope>NUCLEOTIDE SEQUENCE [LARGE SCALE GENOMIC DNA]</scope>
</reference>
<keyword evidence="2" id="KW-0479">Metal-binding</keyword>
<dbReference type="InterPro" id="IPR029052">
    <property type="entry name" value="Metallo-depent_PP-like"/>
</dbReference>
<dbReference type="NCBIfam" id="TIGR00040">
    <property type="entry name" value="yfcE"/>
    <property type="match status" value="1"/>
</dbReference>
<dbReference type="Gene3D" id="3.60.21.10">
    <property type="match status" value="1"/>
</dbReference>
<proteinExistence type="inferred from homology"/>
<evidence type="ECO:0000259" key="3">
    <source>
        <dbReference type="Pfam" id="PF12850"/>
    </source>
</evidence>
<dbReference type="InterPro" id="IPR053193">
    <property type="entry name" value="MetalloPDE_YfcE-like"/>
</dbReference>
<feature type="domain" description="Calcineurin-like phosphoesterase" evidence="3">
    <location>
        <begin position="1"/>
        <end position="153"/>
    </location>
</feature>
<evidence type="ECO:0000256" key="2">
    <source>
        <dbReference type="RuleBase" id="RU362039"/>
    </source>
</evidence>
<organism evidence="4 5">
    <name type="scientific">Candidatus Falkowbacteria bacterium RIFOXYA2_FULL_38_12</name>
    <dbReference type="NCBI Taxonomy" id="1797993"/>
    <lineage>
        <taxon>Bacteria</taxon>
        <taxon>Candidatus Falkowiibacteriota</taxon>
    </lineage>
</organism>
<dbReference type="AlphaFoldDB" id="A0A1F5S1M8"/>
<name>A0A1F5S1M8_9BACT</name>
<evidence type="ECO:0000256" key="1">
    <source>
        <dbReference type="ARBA" id="ARBA00008950"/>
    </source>
</evidence>
<dbReference type="Proteomes" id="UP000177407">
    <property type="component" value="Unassembled WGS sequence"/>
</dbReference>
<dbReference type="GO" id="GO:0046872">
    <property type="term" value="F:metal ion binding"/>
    <property type="evidence" value="ECO:0007669"/>
    <property type="project" value="UniProtKB-KW"/>
</dbReference>
<dbReference type="GO" id="GO:0016787">
    <property type="term" value="F:hydrolase activity"/>
    <property type="evidence" value="ECO:0007669"/>
    <property type="project" value="UniProtKB-UniRule"/>
</dbReference>
<dbReference type="EC" id="3.1.4.-" evidence="2"/>
<dbReference type="Pfam" id="PF12850">
    <property type="entry name" value="Metallophos_2"/>
    <property type="match status" value="1"/>
</dbReference>
<dbReference type="PANTHER" id="PTHR43165:SF1">
    <property type="entry name" value="PHOSPHODIESTERASE MJ0936"/>
    <property type="match status" value="1"/>
</dbReference>
<dbReference type="InterPro" id="IPR000979">
    <property type="entry name" value="Phosphodiesterase_MJ0936/Vps29"/>
</dbReference>
<evidence type="ECO:0000313" key="5">
    <source>
        <dbReference type="Proteomes" id="UP000177407"/>
    </source>
</evidence>
<accession>A0A1F5S1M8</accession>
<gene>
    <name evidence="4" type="ORF">A2257_02065</name>
</gene>
<comment type="cofactor">
    <cofactor evidence="2">
        <name>a divalent metal cation</name>
        <dbReference type="ChEBI" id="CHEBI:60240"/>
    </cofactor>
</comment>
<sequence length="164" mass="18683">MRIAIISDTHDNIFTLKKALLWITKEKISKIIHCGDITRVDTLKEMMDNFKGEMYFVSGEPDDEEFKKAKEVDKHVHICGKVGGFTVDNVKIGFAHTPKDARKLAESSQFNIVFYGHTHKPWEETLNGCKMVNPGNMAGIFYKATFAVFDTKNNNLTLKILEKL</sequence>
<evidence type="ECO:0000313" key="4">
    <source>
        <dbReference type="EMBL" id="OGF20607.1"/>
    </source>
</evidence>
<protein>
    <recommendedName>
        <fullName evidence="2">Phosphoesterase</fullName>
        <ecNumber evidence="2">3.1.4.-</ecNumber>
    </recommendedName>
</protein>